<protein>
    <recommendedName>
        <fullName evidence="4">ABC transporter permease protein</fullName>
    </recommendedName>
</protein>
<gene>
    <name evidence="2" type="ORF">GOALK_116_00080</name>
</gene>
<feature type="transmembrane region" description="Helical" evidence="1">
    <location>
        <begin position="196"/>
        <end position="217"/>
    </location>
</feature>
<keyword evidence="1" id="KW-0472">Membrane</keyword>
<dbReference type="GO" id="GO:0005886">
    <property type="term" value="C:plasma membrane"/>
    <property type="evidence" value="ECO:0007669"/>
    <property type="project" value="UniProtKB-SubCell"/>
</dbReference>
<dbReference type="eggNOG" id="COG0842">
    <property type="taxonomic scope" value="Bacteria"/>
</dbReference>
<dbReference type="AlphaFoldDB" id="F9W1L0"/>
<dbReference type="GO" id="GO:0140359">
    <property type="term" value="F:ABC-type transporter activity"/>
    <property type="evidence" value="ECO:0007669"/>
    <property type="project" value="InterPro"/>
</dbReference>
<evidence type="ECO:0000256" key="1">
    <source>
        <dbReference type="SAM" id="Phobius"/>
    </source>
</evidence>
<dbReference type="RefSeq" id="WP_006360817.1">
    <property type="nucleotide sequence ID" value="NZ_BACI01000116.1"/>
</dbReference>
<organism evidence="2 3">
    <name type="scientific">Gordonia alkanivorans NBRC 16433</name>
    <dbReference type="NCBI Taxonomy" id="1027371"/>
    <lineage>
        <taxon>Bacteria</taxon>
        <taxon>Bacillati</taxon>
        <taxon>Actinomycetota</taxon>
        <taxon>Actinomycetes</taxon>
        <taxon>Mycobacteriales</taxon>
        <taxon>Gordoniaceae</taxon>
        <taxon>Gordonia</taxon>
    </lineage>
</organism>
<evidence type="ECO:0000313" key="3">
    <source>
        <dbReference type="Proteomes" id="UP000003558"/>
    </source>
</evidence>
<feature type="transmembrane region" description="Helical" evidence="1">
    <location>
        <begin position="131"/>
        <end position="154"/>
    </location>
</feature>
<feature type="transmembrane region" description="Helical" evidence="1">
    <location>
        <begin position="45"/>
        <end position="73"/>
    </location>
</feature>
<keyword evidence="1" id="KW-1133">Transmembrane helix</keyword>
<feature type="transmembrane region" description="Helical" evidence="1">
    <location>
        <begin position="344"/>
        <end position="363"/>
    </location>
</feature>
<feature type="transmembrane region" description="Helical" evidence="1">
    <location>
        <begin position="79"/>
        <end position="100"/>
    </location>
</feature>
<evidence type="ECO:0000313" key="2">
    <source>
        <dbReference type="EMBL" id="GAA14749.1"/>
    </source>
</evidence>
<sequence length="380" mass="41305">MTTPLLEQPTRPETRTTAFTTWWRMVWVIVELELRQRLRTTRWKAILAIAFAVVSLVVLGSLYLSVVAFGGTYRGWSSALYEILVGFLLFLGIIVAPTLAATTINGDRKDATLAVVQATSITNSQLALGKLIGSWLASLAFVGVAAPYVIWGIVESPNGVAHGLAGVTVLIVLFACYAGIGLGFSAMTTRPAGSAVLTQASVLFLILGLPIVFGLLFPATTQTHTVIRPNTTFVDNPPQPPTSTCREVREDREFHHHEHIWWLLAPNPFFIVADAAAPQRDPLDREAASSVASEISQVFSAVRAGPYIGSRYCSDTTYTYPAVDPADYSVRETAHETSKVGDSWYFGLTFYFALGGIGFWVAARRLRVPAGKLARGVRIA</sequence>
<dbReference type="Proteomes" id="UP000003558">
    <property type="component" value="Unassembled WGS sequence"/>
</dbReference>
<feature type="transmembrane region" description="Helical" evidence="1">
    <location>
        <begin position="160"/>
        <end position="184"/>
    </location>
</feature>
<name>F9W1L0_9ACTN</name>
<evidence type="ECO:0008006" key="4">
    <source>
        <dbReference type="Google" id="ProtNLM"/>
    </source>
</evidence>
<keyword evidence="1" id="KW-0812">Transmembrane</keyword>
<comment type="caution">
    <text evidence="2">The sequence shown here is derived from an EMBL/GenBank/DDBJ whole genome shotgun (WGS) entry which is preliminary data.</text>
</comment>
<proteinExistence type="predicted"/>
<dbReference type="PANTHER" id="PTHR43471">
    <property type="entry name" value="ABC TRANSPORTER PERMEASE"/>
    <property type="match status" value="1"/>
</dbReference>
<reference evidence="2 3" key="1">
    <citation type="submission" date="2011-05" db="EMBL/GenBank/DDBJ databases">
        <title>Whole genome shotgun sequence of Gordonia alkanivorans NBRC 16433.</title>
        <authorList>
            <person name="Hosoyama A."/>
            <person name="Nakamura S."/>
            <person name="Takarada H."/>
            <person name="Tsuchikane K."/>
            <person name="Yamazaki S."/>
            <person name="Fujita N."/>
        </authorList>
    </citation>
    <scope>NUCLEOTIDE SEQUENCE [LARGE SCALE GENOMIC DNA]</scope>
    <source>
        <strain evidence="2 3">NBRC 16433</strain>
    </source>
</reference>
<accession>F9W1L0</accession>
<dbReference type="EMBL" id="BACI01000116">
    <property type="protein sequence ID" value="GAA14749.1"/>
    <property type="molecule type" value="Genomic_DNA"/>
</dbReference>
<dbReference type="STRING" id="1027371.GOALK_116_00080"/>